<gene>
    <name evidence="3" type="ORF">BV898_01349</name>
</gene>
<feature type="transmembrane region" description="Helical" evidence="1">
    <location>
        <begin position="404"/>
        <end position="425"/>
    </location>
</feature>
<keyword evidence="1" id="KW-1133">Transmembrane helix</keyword>
<dbReference type="AlphaFoldDB" id="A0A1W0XBJ9"/>
<keyword evidence="1" id="KW-0472">Membrane</keyword>
<evidence type="ECO:0000313" key="3">
    <source>
        <dbReference type="EMBL" id="OQV24758.1"/>
    </source>
</evidence>
<evidence type="ECO:0000259" key="2">
    <source>
        <dbReference type="Pfam" id="PF07786"/>
    </source>
</evidence>
<dbReference type="EMBL" id="MTYJ01000005">
    <property type="protein sequence ID" value="OQV24758.1"/>
    <property type="molecule type" value="Genomic_DNA"/>
</dbReference>
<feature type="transmembrane region" description="Helical" evidence="1">
    <location>
        <begin position="281"/>
        <end position="300"/>
    </location>
</feature>
<feature type="domain" description="Heparan-alpha-glucosaminide N-acetyltransferase catalytic" evidence="2">
    <location>
        <begin position="175"/>
        <end position="271"/>
    </location>
</feature>
<evidence type="ECO:0000313" key="4">
    <source>
        <dbReference type="Proteomes" id="UP000192578"/>
    </source>
</evidence>
<name>A0A1W0XBJ9_HYPEX</name>
<organism evidence="3 4">
    <name type="scientific">Hypsibius exemplaris</name>
    <name type="common">Freshwater tardigrade</name>
    <dbReference type="NCBI Taxonomy" id="2072580"/>
    <lineage>
        <taxon>Eukaryota</taxon>
        <taxon>Metazoa</taxon>
        <taxon>Ecdysozoa</taxon>
        <taxon>Tardigrada</taxon>
        <taxon>Eutardigrada</taxon>
        <taxon>Parachela</taxon>
        <taxon>Hypsibioidea</taxon>
        <taxon>Hypsibiidae</taxon>
        <taxon>Hypsibius</taxon>
    </lineage>
</organism>
<feature type="transmembrane region" description="Helical" evidence="1">
    <location>
        <begin position="437"/>
        <end position="456"/>
    </location>
</feature>
<dbReference type="InterPro" id="IPR012429">
    <property type="entry name" value="HGSNAT_cat"/>
</dbReference>
<feature type="transmembrane region" description="Helical" evidence="1">
    <location>
        <begin position="251"/>
        <end position="269"/>
    </location>
</feature>
<keyword evidence="1" id="KW-0812">Transmembrane</keyword>
<dbReference type="PANTHER" id="PTHR31061:SF24">
    <property type="entry name" value="LD22376P"/>
    <property type="match status" value="1"/>
</dbReference>
<feature type="transmembrane region" description="Helical" evidence="1">
    <location>
        <begin position="321"/>
        <end position="342"/>
    </location>
</feature>
<protein>
    <submittedName>
        <fullName evidence="3">Heparan-alpha-glucosaminide N-acetyltransferase</fullName>
    </submittedName>
</protein>
<feature type="transmembrane region" description="Helical" evidence="1">
    <location>
        <begin position="502"/>
        <end position="523"/>
    </location>
</feature>
<keyword evidence="4" id="KW-1185">Reference proteome</keyword>
<feature type="transmembrane region" description="Helical" evidence="1">
    <location>
        <begin position="209"/>
        <end position="231"/>
    </location>
</feature>
<evidence type="ECO:0000256" key="1">
    <source>
        <dbReference type="SAM" id="Phobius"/>
    </source>
</evidence>
<proteinExistence type="predicted"/>
<feature type="transmembrane region" description="Helical" evidence="1">
    <location>
        <begin position="113"/>
        <end position="134"/>
    </location>
</feature>
<dbReference type="Pfam" id="PF07786">
    <property type="entry name" value="HGSNAT_cat"/>
    <property type="match status" value="1"/>
</dbReference>
<feature type="transmembrane region" description="Helical" evidence="1">
    <location>
        <begin position="184"/>
        <end position="203"/>
    </location>
</feature>
<sequence length="563" mass="62960">MDTASLFITSQLALPTQLFYQVEECEKCPLIPLVTVPAGPHNTSVTVSTIFPTAFALRDVQDGSQICSFNEHFREYGRYNLHINRTVSGVGSSIVKCNLTEEEGNDHYANTPIYVALAITLGWLLLWQVIRWLLVRRQARMELQHQFAVVASGGNSVDSSTSSTDTLSLPPPTRRVQSLDTFRGLTLLLMVFVNNGGGGYWFLNHTPWNGLTIADLLFPWFMFIMGVSVAISMRSSPKKTSLTRMQMMVGILRRSAILFLLGLVINSSGYTSMETLRIPSVLGRFSVAYLVVATCQVIFLKYINQSTIFARWPSLMDIVPFWPIWLVSLAFPFTQVLVTYLLPVPGCPTGYVGPGGLHDNASHWNCTGGAAGYLDRVWLGNGHIYQTPTCKAIYQTQAFDPEGILGYLSSIFLVFLGLQAGRILTLFTEHRQRVIRLIGWGLGLGLIAGILCFFTKNDGWIPVNKNMWSLSYILTSASTGLLILAALYVLIDVLDLWTGTPFFYPSVNSIVIYVGSEVLSGLFPFSWQMPQNHAAQLFMSLWTTFIWWLISFLLYRRKVFIAI</sequence>
<reference evidence="4" key="1">
    <citation type="submission" date="2017-01" db="EMBL/GenBank/DDBJ databases">
        <title>Comparative genomics of anhydrobiosis in the tardigrade Hypsibius dujardini.</title>
        <authorList>
            <person name="Yoshida Y."/>
            <person name="Koutsovoulos G."/>
            <person name="Laetsch D."/>
            <person name="Stevens L."/>
            <person name="Kumar S."/>
            <person name="Horikawa D."/>
            <person name="Ishino K."/>
            <person name="Komine S."/>
            <person name="Tomita M."/>
            <person name="Blaxter M."/>
            <person name="Arakawa K."/>
        </authorList>
    </citation>
    <scope>NUCLEOTIDE SEQUENCE [LARGE SCALE GENOMIC DNA]</scope>
    <source>
        <strain evidence="4">Z151</strain>
    </source>
</reference>
<feature type="transmembrane region" description="Helical" evidence="1">
    <location>
        <begin position="468"/>
        <end position="490"/>
    </location>
</feature>
<accession>A0A1W0XBJ9</accession>
<feature type="transmembrane region" description="Helical" evidence="1">
    <location>
        <begin position="535"/>
        <end position="555"/>
    </location>
</feature>
<dbReference type="OrthoDB" id="2149840at2759"/>
<comment type="caution">
    <text evidence="3">The sequence shown here is derived from an EMBL/GenBank/DDBJ whole genome shotgun (WGS) entry which is preliminary data.</text>
</comment>
<dbReference type="PANTHER" id="PTHR31061">
    <property type="entry name" value="LD22376P"/>
    <property type="match status" value="1"/>
</dbReference>
<dbReference type="Proteomes" id="UP000192578">
    <property type="component" value="Unassembled WGS sequence"/>
</dbReference>